<gene>
    <name evidence="2" type="ORF">D1825_09355</name>
</gene>
<evidence type="ECO:0000313" key="2">
    <source>
        <dbReference type="EMBL" id="RHA40986.1"/>
    </source>
</evidence>
<feature type="compositionally biased region" description="Low complexity" evidence="1">
    <location>
        <begin position="8"/>
        <end position="20"/>
    </location>
</feature>
<evidence type="ECO:0000313" key="3">
    <source>
        <dbReference type="Proteomes" id="UP000283374"/>
    </source>
</evidence>
<proteinExistence type="predicted"/>
<keyword evidence="3" id="KW-1185">Reference proteome</keyword>
<reference evidence="2 3" key="1">
    <citation type="submission" date="2018-08" db="EMBL/GenBank/DDBJ databases">
        <title>Cellulomonas rhizosphaerae sp. nov., a novel actinomycete isolated from soil.</title>
        <authorList>
            <person name="Tian Y."/>
        </authorList>
    </citation>
    <scope>NUCLEOTIDE SEQUENCE [LARGE SCALE GENOMIC DNA]</scope>
    <source>
        <strain evidence="2 3">NEAU-TCZ24</strain>
    </source>
</reference>
<evidence type="ECO:0000256" key="1">
    <source>
        <dbReference type="SAM" id="MobiDB-lite"/>
    </source>
</evidence>
<dbReference type="Proteomes" id="UP000283374">
    <property type="component" value="Unassembled WGS sequence"/>
</dbReference>
<dbReference type="EMBL" id="QWKP01000190">
    <property type="protein sequence ID" value="RHA40986.1"/>
    <property type="molecule type" value="Genomic_DNA"/>
</dbReference>
<accession>A0A413RLL6</accession>
<name>A0A413RLL6_9CELL</name>
<feature type="region of interest" description="Disordered" evidence="1">
    <location>
        <begin position="1"/>
        <end position="24"/>
    </location>
</feature>
<sequence>MKTGGAGSAACAEPATAASAQVVSPGEAVTITTRDLFDDCDDDGRSNTQMPRRDLTVTWVQGATTVDLGSGDANEAGVLTQVITVPPGAQEGTATIEVEGAVPAEVQVQS</sequence>
<dbReference type="AlphaFoldDB" id="A0A413RLL6"/>
<comment type="caution">
    <text evidence="2">The sequence shown here is derived from an EMBL/GenBank/DDBJ whole genome shotgun (WGS) entry which is preliminary data.</text>
</comment>
<organism evidence="2 3">
    <name type="scientific">Cellulomonas rhizosphaerae</name>
    <dbReference type="NCBI Taxonomy" id="2293719"/>
    <lineage>
        <taxon>Bacteria</taxon>
        <taxon>Bacillati</taxon>
        <taxon>Actinomycetota</taxon>
        <taxon>Actinomycetes</taxon>
        <taxon>Micrococcales</taxon>
        <taxon>Cellulomonadaceae</taxon>
        <taxon>Cellulomonas</taxon>
    </lineage>
</organism>
<protein>
    <submittedName>
        <fullName evidence="2">Uncharacterized protein</fullName>
    </submittedName>
</protein>